<dbReference type="InterPro" id="IPR013099">
    <property type="entry name" value="K_chnl_dom"/>
</dbReference>
<keyword evidence="5" id="KW-0407">Ion channel</keyword>
<keyword evidence="3" id="KW-0851">Voltage-gated channel</keyword>
<dbReference type="Proteomes" id="UP000030689">
    <property type="component" value="Unassembled WGS sequence"/>
</dbReference>
<dbReference type="PANTHER" id="PTHR45743:SF56">
    <property type="entry name" value="POTASSIUM CHANNEL DOMAIN-CONTAINING PROTEIN"/>
    <property type="match status" value="1"/>
</dbReference>
<name>V4NNR8_EUTSA</name>
<evidence type="ECO:0000256" key="1">
    <source>
        <dbReference type="ARBA" id="ARBA00022538"/>
    </source>
</evidence>
<gene>
    <name evidence="9" type="ORF">EUTSA_v10020884mg</name>
</gene>
<feature type="transmembrane region" description="Helical" evidence="7">
    <location>
        <begin position="299"/>
        <end position="318"/>
    </location>
</feature>
<accession>V4NNR8</accession>
<feature type="transmembrane region" description="Helical" evidence="7">
    <location>
        <begin position="119"/>
        <end position="140"/>
    </location>
</feature>
<dbReference type="Pfam" id="PF07885">
    <property type="entry name" value="Ion_trans_2"/>
    <property type="match status" value="1"/>
</dbReference>
<dbReference type="Gene3D" id="1.10.287.70">
    <property type="match status" value="1"/>
</dbReference>
<evidence type="ECO:0000256" key="6">
    <source>
        <dbReference type="SAM" id="MobiDB-lite"/>
    </source>
</evidence>
<evidence type="ECO:0000256" key="2">
    <source>
        <dbReference type="ARBA" id="ARBA00022826"/>
    </source>
</evidence>
<dbReference type="Gramene" id="ESQ48136">
    <property type="protein sequence ID" value="ESQ48136"/>
    <property type="gene ID" value="EUTSA_v10020884mg"/>
</dbReference>
<feature type="domain" description="Potassium channel" evidence="8">
    <location>
        <begin position="271"/>
        <end position="316"/>
    </location>
</feature>
<dbReference type="GO" id="GO:0034702">
    <property type="term" value="C:monoatomic ion channel complex"/>
    <property type="evidence" value="ECO:0007669"/>
    <property type="project" value="UniProtKB-KW"/>
</dbReference>
<keyword evidence="1" id="KW-0633">Potassium transport</keyword>
<evidence type="ECO:0000256" key="4">
    <source>
        <dbReference type="ARBA" id="ARBA00022958"/>
    </source>
</evidence>
<evidence type="ECO:0000259" key="8">
    <source>
        <dbReference type="Pfam" id="PF07885"/>
    </source>
</evidence>
<feature type="compositionally biased region" description="Gly residues" evidence="6">
    <location>
        <begin position="28"/>
        <end position="66"/>
    </location>
</feature>
<evidence type="ECO:0000256" key="7">
    <source>
        <dbReference type="SAM" id="Phobius"/>
    </source>
</evidence>
<feature type="transmembrane region" description="Helical" evidence="7">
    <location>
        <begin position="209"/>
        <end position="227"/>
    </location>
</feature>
<reference evidence="9 10" key="1">
    <citation type="journal article" date="2013" name="Front. Plant Sci.">
        <title>The Reference Genome of the Halophytic Plant Eutrema salsugineum.</title>
        <authorList>
            <person name="Yang R."/>
            <person name="Jarvis D.E."/>
            <person name="Chen H."/>
            <person name="Beilstein M.A."/>
            <person name="Grimwood J."/>
            <person name="Jenkins J."/>
            <person name="Shu S."/>
            <person name="Prochnik S."/>
            <person name="Xin M."/>
            <person name="Ma C."/>
            <person name="Schmutz J."/>
            <person name="Wing R.A."/>
            <person name="Mitchell-Olds T."/>
            <person name="Schumaker K.S."/>
            <person name="Wang X."/>
        </authorList>
    </citation>
    <scope>NUCLEOTIDE SEQUENCE [LARGE SCALE GENOMIC DNA]</scope>
</reference>
<proteinExistence type="predicted"/>
<keyword evidence="7" id="KW-0472">Membrane</keyword>
<organism evidence="9 10">
    <name type="scientific">Eutrema salsugineum</name>
    <name type="common">Saltwater cress</name>
    <name type="synonym">Sisymbrium salsugineum</name>
    <dbReference type="NCBI Taxonomy" id="72664"/>
    <lineage>
        <taxon>Eukaryota</taxon>
        <taxon>Viridiplantae</taxon>
        <taxon>Streptophyta</taxon>
        <taxon>Embryophyta</taxon>
        <taxon>Tracheophyta</taxon>
        <taxon>Spermatophyta</taxon>
        <taxon>Magnoliopsida</taxon>
        <taxon>eudicotyledons</taxon>
        <taxon>Gunneridae</taxon>
        <taxon>Pentapetalae</taxon>
        <taxon>rosids</taxon>
        <taxon>malvids</taxon>
        <taxon>Brassicales</taxon>
        <taxon>Brassicaceae</taxon>
        <taxon>Eutremeae</taxon>
        <taxon>Eutrema</taxon>
    </lineage>
</organism>
<feature type="region of interest" description="Disordered" evidence="6">
    <location>
        <begin position="1"/>
        <end position="77"/>
    </location>
</feature>
<dbReference type="KEGG" id="eus:EUTSA_v10020884mg"/>
<sequence length="394" mass="44091">MTSLRKRWYSDPEHLSLGGASKDNSGDTGHGGGRGGRGGRGRGGGRATGGALGGGRRGRAAGGASGSGTVAPGANLPDSYSLDMDTIEENSVGGRKKKNKKKNGAKDNTEKFKWMNSRILLWVSYLLGIWAVYSSVMAPLKCAFKVNDFPQWIPIAFEIFIGLDILRDWIYVYANDNQAMAMLHYLVWIKTLRALKGKQLLEKLEKRQGLNFSFISFLKLMFIQLYWVHITGCLLYHIATTSHGHPESHQTWMSLIQIGDQNLSQLGIVPKYIAAVYFATVTTSTVGYGDIHAVNEKEMLVVAGVIIFSMIVWLYLGVKYTNLFLRRSKAEIVGEKLDIMEKYLTKTNVNQDLAKVIRDHMVIKYNEDYDNRFLEDVPASLRAKLEKQKPFDHD</sequence>
<keyword evidence="3" id="KW-0813">Transport</keyword>
<dbReference type="SUPFAM" id="SSF81324">
    <property type="entry name" value="Voltage-gated potassium channels"/>
    <property type="match status" value="1"/>
</dbReference>
<evidence type="ECO:0000313" key="9">
    <source>
        <dbReference type="EMBL" id="ESQ48136.1"/>
    </source>
</evidence>
<keyword evidence="3" id="KW-0406">Ion transport</keyword>
<dbReference type="GO" id="GO:0005249">
    <property type="term" value="F:voltage-gated potassium channel activity"/>
    <property type="evidence" value="ECO:0007669"/>
    <property type="project" value="InterPro"/>
</dbReference>
<keyword evidence="2" id="KW-0631">Potassium channel</keyword>
<dbReference type="AlphaFoldDB" id="V4NNR8"/>
<dbReference type="EMBL" id="KI517408">
    <property type="protein sequence ID" value="ESQ48136.1"/>
    <property type="molecule type" value="Genomic_DNA"/>
</dbReference>
<dbReference type="eggNOG" id="KOG0498">
    <property type="taxonomic scope" value="Eukaryota"/>
</dbReference>
<keyword evidence="7" id="KW-1133">Transmembrane helix</keyword>
<keyword evidence="7" id="KW-0812">Transmembrane</keyword>
<evidence type="ECO:0000256" key="3">
    <source>
        <dbReference type="ARBA" id="ARBA00022882"/>
    </source>
</evidence>
<evidence type="ECO:0000256" key="5">
    <source>
        <dbReference type="ARBA" id="ARBA00023303"/>
    </source>
</evidence>
<dbReference type="InterPro" id="IPR045319">
    <property type="entry name" value="KAT/AKT"/>
</dbReference>
<dbReference type="PANTHER" id="PTHR45743">
    <property type="entry name" value="POTASSIUM CHANNEL AKT1"/>
    <property type="match status" value="1"/>
</dbReference>
<protein>
    <recommendedName>
        <fullName evidence="8">Potassium channel domain-containing protein</fullName>
    </recommendedName>
</protein>
<keyword evidence="10" id="KW-1185">Reference proteome</keyword>
<evidence type="ECO:0000313" key="10">
    <source>
        <dbReference type="Proteomes" id="UP000030689"/>
    </source>
</evidence>
<keyword evidence="4" id="KW-0630">Potassium</keyword>